<gene>
    <name evidence="1" type="ORF">J0A65_20295</name>
</gene>
<sequence length="77" mass="8385">MTAKRYTLTPNLTAEAIAFLPDCVVSAKDYDDLAAINNVLFEALDGLMMEESRGRIMPIGKAWDDARAAIAKAVNPK</sequence>
<comment type="caution">
    <text evidence="1">The sequence shown here is derived from an EMBL/GenBank/DDBJ whole genome shotgun (WGS) entry which is preliminary data.</text>
</comment>
<protein>
    <submittedName>
        <fullName evidence="1">Uncharacterized protein</fullName>
    </submittedName>
</protein>
<reference evidence="1 2" key="1">
    <citation type="submission" date="2021-03" db="EMBL/GenBank/DDBJ databases">
        <title>novel species isolated from a fishpond in China.</title>
        <authorList>
            <person name="Lu H."/>
            <person name="Cai Z."/>
        </authorList>
    </citation>
    <scope>NUCLEOTIDE SEQUENCE [LARGE SCALE GENOMIC DNA]</scope>
    <source>
        <strain evidence="1 2">Y57</strain>
    </source>
</reference>
<proteinExistence type="predicted"/>
<evidence type="ECO:0000313" key="2">
    <source>
        <dbReference type="Proteomes" id="UP000663992"/>
    </source>
</evidence>
<keyword evidence="2" id="KW-1185">Reference proteome</keyword>
<evidence type="ECO:0000313" key="1">
    <source>
        <dbReference type="EMBL" id="MBN7822217.1"/>
    </source>
</evidence>
<dbReference type="Proteomes" id="UP000663992">
    <property type="component" value="Unassembled WGS sequence"/>
</dbReference>
<organism evidence="1 2">
    <name type="scientific">Bowmanella yangjiangensis</name>
    <dbReference type="NCBI Taxonomy" id="2811230"/>
    <lineage>
        <taxon>Bacteria</taxon>
        <taxon>Pseudomonadati</taxon>
        <taxon>Pseudomonadota</taxon>
        <taxon>Gammaproteobacteria</taxon>
        <taxon>Alteromonadales</taxon>
        <taxon>Alteromonadaceae</taxon>
        <taxon>Bowmanella</taxon>
    </lineage>
</organism>
<accession>A0ABS3CYL3</accession>
<dbReference type="RefSeq" id="WP_206596165.1">
    <property type="nucleotide sequence ID" value="NZ_JAFKCS010000036.1"/>
</dbReference>
<name>A0ABS3CYL3_9ALTE</name>
<dbReference type="EMBL" id="JAFKCS010000036">
    <property type="protein sequence ID" value="MBN7822217.1"/>
    <property type="molecule type" value="Genomic_DNA"/>
</dbReference>